<dbReference type="InterPro" id="IPR051089">
    <property type="entry name" value="prtT"/>
</dbReference>
<dbReference type="HOGENOM" id="CLU_006524_0_2_1"/>
<keyword evidence="9" id="KW-1185">Reference proteome</keyword>
<evidence type="ECO:0000313" key="9">
    <source>
        <dbReference type="Proteomes" id="UP000053029"/>
    </source>
</evidence>
<evidence type="ECO:0000256" key="6">
    <source>
        <dbReference type="SAM" id="MobiDB-lite"/>
    </source>
</evidence>
<dbReference type="InterPro" id="IPR036864">
    <property type="entry name" value="Zn2-C6_fun-type_DNA-bd_sf"/>
</dbReference>
<keyword evidence="4" id="KW-0804">Transcription</keyword>
<proteinExistence type="predicted"/>
<feature type="compositionally biased region" description="Polar residues" evidence="6">
    <location>
        <begin position="109"/>
        <end position="118"/>
    </location>
</feature>
<dbReference type="Proteomes" id="UP000053029">
    <property type="component" value="Unassembled WGS sequence"/>
</dbReference>
<feature type="domain" description="Zn(2)-C6 fungal-type" evidence="7">
    <location>
        <begin position="33"/>
        <end position="63"/>
    </location>
</feature>
<dbReference type="OrthoDB" id="3365636at2759"/>
<dbReference type="SUPFAM" id="SSF57701">
    <property type="entry name" value="Zn2/Cys6 DNA-binding domain"/>
    <property type="match status" value="1"/>
</dbReference>
<evidence type="ECO:0000256" key="4">
    <source>
        <dbReference type="ARBA" id="ARBA00023163"/>
    </source>
</evidence>
<dbReference type="STRING" id="1442368.A0A0D2GRT5"/>
<dbReference type="GO" id="GO:0005634">
    <property type="term" value="C:nucleus"/>
    <property type="evidence" value="ECO:0007669"/>
    <property type="project" value="UniProtKB-SubCell"/>
</dbReference>
<feature type="region of interest" description="Disordered" evidence="6">
    <location>
        <begin position="91"/>
        <end position="124"/>
    </location>
</feature>
<dbReference type="VEuPathDB" id="FungiDB:Z517_02939"/>
<name>A0A0D2GRT5_9EURO</name>
<gene>
    <name evidence="8" type="ORF">Z517_02939</name>
</gene>
<feature type="region of interest" description="Disordered" evidence="6">
    <location>
        <begin position="1"/>
        <end position="24"/>
    </location>
</feature>
<dbReference type="PANTHER" id="PTHR31845:SF39">
    <property type="entry name" value="TRANSCRIPTION FACTOR PBCR-RELATED"/>
    <property type="match status" value="1"/>
</dbReference>
<evidence type="ECO:0000256" key="3">
    <source>
        <dbReference type="ARBA" id="ARBA00023125"/>
    </source>
</evidence>
<organism evidence="8 9">
    <name type="scientific">Fonsecaea pedrosoi CBS 271.37</name>
    <dbReference type="NCBI Taxonomy" id="1442368"/>
    <lineage>
        <taxon>Eukaryota</taxon>
        <taxon>Fungi</taxon>
        <taxon>Dikarya</taxon>
        <taxon>Ascomycota</taxon>
        <taxon>Pezizomycotina</taxon>
        <taxon>Eurotiomycetes</taxon>
        <taxon>Chaetothyriomycetidae</taxon>
        <taxon>Chaetothyriales</taxon>
        <taxon>Herpotrichiellaceae</taxon>
        <taxon>Fonsecaea</taxon>
    </lineage>
</organism>
<accession>A0A0D2GRT5</accession>
<dbReference type="GeneID" id="25302429"/>
<dbReference type="RefSeq" id="XP_013287501.1">
    <property type="nucleotide sequence ID" value="XM_013432047.1"/>
</dbReference>
<keyword evidence="2" id="KW-0805">Transcription regulation</keyword>
<dbReference type="AlphaFoldDB" id="A0A0D2GRT5"/>
<dbReference type="CDD" id="cd12148">
    <property type="entry name" value="fungal_TF_MHR"/>
    <property type="match status" value="1"/>
</dbReference>
<dbReference type="EMBL" id="KN846970">
    <property type="protein sequence ID" value="KIW83693.1"/>
    <property type="molecule type" value="Genomic_DNA"/>
</dbReference>
<keyword evidence="3" id="KW-0238">DNA-binding</keyword>
<dbReference type="GO" id="GO:0008270">
    <property type="term" value="F:zinc ion binding"/>
    <property type="evidence" value="ECO:0007669"/>
    <property type="project" value="InterPro"/>
</dbReference>
<dbReference type="PROSITE" id="PS00463">
    <property type="entry name" value="ZN2_CY6_FUNGAL_1"/>
    <property type="match status" value="1"/>
</dbReference>
<evidence type="ECO:0000256" key="1">
    <source>
        <dbReference type="ARBA" id="ARBA00004123"/>
    </source>
</evidence>
<comment type="subcellular location">
    <subcellularLocation>
        <location evidence="1">Nucleus</location>
    </subcellularLocation>
</comment>
<evidence type="ECO:0000313" key="8">
    <source>
        <dbReference type="EMBL" id="KIW83693.1"/>
    </source>
</evidence>
<protein>
    <recommendedName>
        <fullName evidence="7">Zn(2)-C6 fungal-type domain-containing protein</fullName>
    </recommendedName>
</protein>
<reference evidence="8 9" key="1">
    <citation type="submission" date="2015-01" db="EMBL/GenBank/DDBJ databases">
        <title>The Genome Sequence of Fonsecaea pedrosoi CBS 271.37.</title>
        <authorList>
            <consortium name="The Broad Institute Genomics Platform"/>
            <person name="Cuomo C."/>
            <person name="de Hoog S."/>
            <person name="Gorbushina A."/>
            <person name="Stielow B."/>
            <person name="Teixiera M."/>
            <person name="Abouelleil A."/>
            <person name="Chapman S.B."/>
            <person name="Priest M."/>
            <person name="Young S.K."/>
            <person name="Wortman J."/>
            <person name="Nusbaum C."/>
            <person name="Birren B."/>
        </authorList>
    </citation>
    <scope>NUCLEOTIDE SEQUENCE [LARGE SCALE GENOMIC DNA]</scope>
    <source>
        <strain evidence="8 9">CBS 271.37</strain>
    </source>
</reference>
<dbReference type="PANTHER" id="PTHR31845">
    <property type="entry name" value="FINGER DOMAIN PROTEIN, PUTATIVE-RELATED"/>
    <property type="match status" value="1"/>
</dbReference>
<keyword evidence="5" id="KW-0539">Nucleus</keyword>
<evidence type="ECO:0000259" key="7">
    <source>
        <dbReference type="PROSITE" id="PS00463"/>
    </source>
</evidence>
<dbReference type="InterPro" id="IPR001138">
    <property type="entry name" value="Zn2Cys6_DnaBD"/>
</dbReference>
<evidence type="ECO:0000256" key="2">
    <source>
        <dbReference type="ARBA" id="ARBA00023015"/>
    </source>
</evidence>
<dbReference type="GO" id="GO:0000976">
    <property type="term" value="F:transcription cis-regulatory region binding"/>
    <property type="evidence" value="ECO:0007669"/>
    <property type="project" value="TreeGrafter"/>
</dbReference>
<dbReference type="GO" id="GO:0000981">
    <property type="term" value="F:DNA-binding transcription factor activity, RNA polymerase II-specific"/>
    <property type="evidence" value="ECO:0007669"/>
    <property type="project" value="InterPro"/>
</dbReference>
<dbReference type="Gene3D" id="4.10.240.10">
    <property type="entry name" value="Zn(2)-C6 fungal-type DNA-binding domain"/>
    <property type="match status" value="1"/>
</dbReference>
<evidence type="ECO:0000256" key="5">
    <source>
        <dbReference type="ARBA" id="ARBA00023242"/>
    </source>
</evidence>
<sequence length="693" mass="76602">MDLEAESNEGPNSAADARSEVRRPGRRFKTPIACVPCRMTKTRCVSIGDLDSCEACLRKSRACVRPGPAKPRTNPSQKIRELEGKIASLSQALSARQHQDQPGEPTLLATPTQSVSSGRSRDASIPSIRPTWQIFQESQSRHSSAQVDLDVVDQGLLDMPTAEVLFNHWNDSMRPILPIVLLSEDNLRECRRGKPMLFLAILSVASGSILPSFQSPLVKELKRQLARQILEQGRRSMDLIQACLLYSQYYTHDPESPHALPTQFVSAAITMLCDLDMVEQIAPGPSSRTNESREAARAYLACWYAASSNAILFRQQTLMPPSAKLEACISVLSTADSVRTSDALLCSLARLQLVLDNVSNTFDPGDKQAVVGEFDSPTVQYQLRRFQERLTSWKESESSFIDDRLKRCSAEFANICVHHVALKCYMQRLLAGSRSEDYHASVDVLSSGHLKALFCCWDSSQALLDAYTSLDVRLARSLPNHYLMWTLSAAVALIKLTPFREAMRAGTATTTMHSEEASALPSLDAMLSKISEIVQDGYLPQAKTWGMALAKLRFWYLHKKQVCITAHGRCDSHSDGPVYSAFGDRSEQSPTEIDVTSHLRPVSQPLSDPRQSMNTPVVVGIGAFGVNSTPSSTSATQQRHAVDATGTAPVEAAYNPLTYAATDWDDLVLDADSLREFDSLMMDESDFWMKSLM</sequence>